<dbReference type="RefSeq" id="WP_193865329.1">
    <property type="nucleotide sequence ID" value="NZ_JADEYR010000003.1"/>
</dbReference>
<dbReference type="EMBL" id="JADEYR010000003">
    <property type="protein sequence ID" value="MBE9403599.1"/>
    <property type="molecule type" value="Genomic_DNA"/>
</dbReference>
<feature type="transmembrane region" description="Helical" evidence="2">
    <location>
        <begin position="140"/>
        <end position="169"/>
    </location>
</feature>
<name>A0ABR9VZK8_9MICO</name>
<feature type="transmembrane region" description="Helical" evidence="2">
    <location>
        <begin position="51"/>
        <end position="74"/>
    </location>
</feature>
<comment type="caution">
    <text evidence="3">The sequence shown here is derived from an EMBL/GenBank/DDBJ whole genome shotgun (WGS) entry which is preliminary data.</text>
</comment>
<keyword evidence="2" id="KW-0472">Membrane</keyword>
<evidence type="ECO:0000313" key="3">
    <source>
        <dbReference type="EMBL" id="MBE9403599.1"/>
    </source>
</evidence>
<proteinExistence type="predicted"/>
<feature type="region of interest" description="Disordered" evidence="1">
    <location>
        <begin position="1"/>
        <end position="46"/>
    </location>
</feature>
<sequence length="282" mass="30065">MNAGASSAGATAPSQQAGAEPARPASVRQPRPARPRPARERRRSRTLRQRLLSPGLRVLLAMGIATAITMVLVLTIPELNYVLADDQADATAAAMLITVAAVAAFGVINAALTYWAATGVSRNRLVASMRLLRVRRYRRLYRWVTGYGGPVMEVLQLMLSAGIAIALMVMRPPGIAIPILLAFTIGALVSAWIGSVMTYALEYVAEDAWGDAFDLQATPGPERSMRDYVYAATLIQTTAGVGDFLPRTSAARKLVRDQAVLAHVTVTILITLGVSVVVTALG</sequence>
<keyword evidence="2" id="KW-0812">Transmembrane</keyword>
<evidence type="ECO:0000256" key="1">
    <source>
        <dbReference type="SAM" id="MobiDB-lite"/>
    </source>
</evidence>
<dbReference type="Proteomes" id="UP000644727">
    <property type="component" value="Unassembled WGS sequence"/>
</dbReference>
<dbReference type="SUPFAM" id="SSF81324">
    <property type="entry name" value="Voltage-gated potassium channels"/>
    <property type="match status" value="1"/>
</dbReference>
<gene>
    <name evidence="3" type="ORF">IOE58_05140</name>
</gene>
<evidence type="ECO:0000256" key="2">
    <source>
        <dbReference type="SAM" id="Phobius"/>
    </source>
</evidence>
<accession>A0ABR9VZK8</accession>
<evidence type="ECO:0000313" key="4">
    <source>
        <dbReference type="Proteomes" id="UP000644727"/>
    </source>
</evidence>
<feature type="compositionally biased region" description="Low complexity" evidence="1">
    <location>
        <begin position="1"/>
        <end position="30"/>
    </location>
</feature>
<organism evidence="3 4">
    <name type="scientific">Brachybacterium epidermidis</name>
    <dbReference type="NCBI Taxonomy" id="2781983"/>
    <lineage>
        <taxon>Bacteria</taxon>
        <taxon>Bacillati</taxon>
        <taxon>Actinomycetota</taxon>
        <taxon>Actinomycetes</taxon>
        <taxon>Micrococcales</taxon>
        <taxon>Dermabacteraceae</taxon>
        <taxon>Brachybacterium</taxon>
    </lineage>
</organism>
<reference evidence="3 4" key="1">
    <citation type="submission" date="2020-10" db="EMBL/GenBank/DDBJ databases">
        <title>Draft genome and description of Brachybacterium epidermidis sp nov.</title>
        <authorList>
            <person name="Boxberger M."/>
            <person name="La Scola B."/>
        </authorList>
    </citation>
    <scope>NUCLEOTIDE SEQUENCE [LARGE SCALE GENOMIC DNA]</scope>
    <source>
        <strain evidence="3 4">Marseille-Q2903</strain>
    </source>
</reference>
<feature type="compositionally biased region" description="Basic residues" evidence="1">
    <location>
        <begin position="31"/>
        <end position="46"/>
    </location>
</feature>
<dbReference type="InterPro" id="IPR009781">
    <property type="entry name" value="DUF1345"/>
</dbReference>
<feature type="transmembrane region" description="Helical" evidence="2">
    <location>
        <begin position="260"/>
        <end position="281"/>
    </location>
</feature>
<dbReference type="Pfam" id="PF07077">
    <property type="entry name" value="DUF1345"/>
    <property type="match status" value="1"/>
</dbReference>
<feature type="transmembrane region" description="Helical" evidence="2">
    <location>
        <begin position="94"/>
        <end position="120"/>
    </location>
</feature>
<feature type="transmembrane region" description="Helical" evidence="2">
    <location>
        <begin position="175"/>
        <end position="193"/>
    </location>
</feature>
<protein>
    <submittedName>
        <fullName evidence="3">DUF1345 domain-containing protein</fullName>
    </submittedName>
</protein>
<keyword evidence="2" id="KW-1133">Transmembrane helix</keyword>
<keyword evidence="4" id="KW-1185">Reference proteome</keyword>
<dbReference type="Gene3D" id="1.10.287.70">
    <property type="match status" value="1"/>
</dbReference>